<keyword evidence="2" id="KW-1185">Reference proteome</keyword>
<protein>
    <submittedName>
        <fullName evidence="1">Uncharacterized protein</fullName>
    </submittedName>
</protein>
<organism evidence="1 2">
    <name type="scientific">Sporothrix stenoceras</name>
    <dbReference type="NCBI Taxonomy" id="5173"/>
    <lineage>
        <taxon>Eukaryota</taxon>
        <taxon>Fungi</taxon>
        <taxon>Dikarya</taxon>
        <taxon>Ascomycota</taxon>
        <taxon>Pezizomycotina</taxon>
        <taxon>Sordariomycetes</taxon>
        <taxon>Sordariomycetidae</taxon>
        <taxon>Ophiostomatales</taxon>
        <taxon>Ophiostomataceae</taxon>
        <taxon>Sporothrix</taxon>
    </lineage>
</organism>
<evidence type="ECO:0000313" key="1">
    <source>
        <dbReference type="EMBL" id="KAL1891948.1"/>
    </source>
</evidence>
<evidence type="ECO:0000313" key="2">
    <source>
        <dbReference type="Proteomes" id="UP001583186"/>
    </source>
</evidence>
<gene>
    <name evidence="1" type="ORF">Sste5346_007292</name>
</gene>
<accession>A0ABR3YUK2</accession>
<name>A0ABR3YUK2_9PEZI</name>
<dbReference type="Proteomes" id="UP001583186">
    <property type="component" value="Unassembled WGS sequence"/>
</dbReference>
<reference evidence="1 2" key="1">
    <citation type="journal article" date="2024" name="IMA Fungus">
        <title>IMA Genome - F19 : A genome assembly and annotation guide to empower mycologists, including annotated draft genome sequences of Ceratocystis pirilliformis, Diaporthe australafricana, Fusarium ophioides, Paecilomyces lecythidis, and Sporothrix stenoceras.</title>
        <authorList>
            <person name="Aylward J."/>
            <person name="Wilson A.M."/>
            <person name="Visagie C.M."/>
            <person name="Spraker J."/>
            <person name="Barnes I."/>
            <person name="Buitendag C."/>
            <person name="Ceriani C."/>
            <person name="Del Mar Angel L."/>
            <person name="du Plessis D."/>
            <person name="Fuchs T."/>
            <person name="Gasser K."/>
            <person name="Kramer D."/>
            <person name="Li W."/>
            <person name="Munsamy K."/>
            <person name="Piso A."/>
            <person name="Price J.L."/>
            <person name="Sonnekus B."/>
            <person name="Thomas C."/>
            <person name="van der Nest A."/>
            <person name="van Dijk A."/>
            <person name="van Heerden A."/>
            <person name="van Vuuren N."/>
            <person name="Yilmaz N."/>
            <person name="Duong T.A."/>
            <person name="van der Merwe N.A."/>
            <person name="Wingfield M.J."/>
            <person name="Wingfield B.D."/>
        </authorList>
    </citation>
    <scope>NUCLEOTIDE SEQUENCE [LARGE SCALE GENOMIC DNA]</scope>
    <source>
        <strain evidence="1 2">CMW 5346</strain>
    </source>
</reference>
<dbReference type="EMBL" id="JAWCUI010000048">
    <property type="protein sequence ID" value="KAL1891948.1"/>
    <property type="molecule type" value="Genomic_DNA"/>
</dbReference>
<proteinExistence type="predicted"/>
<comment type="caution">
    <text evidence="1">The sequence shown here is derived from an EMBL/GenBank/DDBJ whole genome shotgun (WGS) entry which is preliminary data.</text>
</comment>
<sequence length="194" mass="20534">MGCFRTLFPFIKGGKSKATAENQPLLEPLAAESAVEPQDPHVGELTQTLANEHGNAVQAVMIVPPRDELPGGIPTAEDPLEQAATEPCPLHTTMPPQKDNSGCCRCNGCLRSILCCTFCCLGCRALCPCCCRRNKNQAVIQGESENVPAVVQTVTTETVTETVVTAVPVAHEVEATEAEPLLSTPPSALHTTTT</sequence>